<dbReference type="CDD" id="cd00433">
    <property type="entry name" value="Peptidase_M17"/>
    <property type="match status" value="1"/>
</dbReference>
<dbReference type="EMBL" id="FNAQ01000001">
    <property type="protein sequence ID" value="SDD77416.1"/>
    <property type="molecule type" value="Genomic_DNA"/>
</dbReference>
<dbReference type="SUPFAM" id="SSF53187">
    <property type="entry name" value="Zn-dependent exopeptidases"/>
    <property type="match status" value="1"/>
</dbReference>
<dbReference type="PANTHER" id="PTHR11963:SF23">
    <property type="entry name" value="CYTOSOL AMINOPEPTIDASE"/>
    <property type="match status" value="1"/>
</dbReference>
<evidence type="ECO:0000313" key="11">
    <source>
        <dbReference type="Proteomes" id="UP000243205"/>
    </source>
</evidence>
<protein>
    <recommendedName>
        <fullName evidence="8">Probable cytosol aminopeptidase</fullName>
        <ecNumber evidence="8">3.4.11.1</ecNumber>
    </recommendedName>
    <alternativeName>
        <fullName evidence="8">Leucine aminopeptidase</fullName>
        <shortName evidence="8">LAP</shortName>
        <ecNumber evidence="8">3.4.11.10</ecNumber>
    </alternativeName>
    <alternativeName>
        <fullName evidence="8">Leucyl aminopeptidase</fullName>
    </alternativeName>
</protein>
<dbReference type="HAMAP" id="MF_00181">
    <property type="entry name" value="Cytosol_peptidase_M17"/>
    <property type="match status" value="1"/>
</dbReference>
<keyword evidence="8" id="KW-0479">Metal-binding</keyword>
<dbReference type="InterPro" id="IPR011356">
    <property type="entry name" value="Leucine_aapep/pepB"/>
</dbReference>
<comment type="catalytic activity">
    <reaction evidence="1 8">
        <text>Release of an N-terminal amino acid, Xaa-|-Yaa-, in which Xaa is preferably Leu, but may be other amino acids including Pro although not Arg or Lys, and Yaa may be Pro. Amino acid amides and methyl esters are also readily hydrolyzed, but rates on arylamides are exceedingly low.</text>
        <dbReference type="EC" id="3.4.11.1"/>
    </reaction>
</comment>
<evidence type="ECO:0000259" key="9">
    <source>
        <dbReference type="PROSITE" id="PS00631"/>
    </source>
</evidence>
<organism evidence="10 11">
    <name type="scientific">Desulfuromonas thiophila</name>
    <dbReference type="NCBI Taxonomy" id="57664"/>
    <lineage>
        <taxon>Bacteria</taxon>
        <taxon>Pseudomonadati</taxon>
        <taxon>Thermodesulfobacteriota</taxon>
        <taxon>Desulfuromonadia</taxon>
        <taxon>Desulfuromonadales</taxon>
        <taxon>Desulfuromonadaceae</taxon>
        <taxon>Desulfuromonas</taxon>
    </lineage>
</organism>
<feature type="active site" evidence="8">
    <location>
        <position position="334"/>
    </location>
</feature>
<evidence type="ECO:0000313" key="10">
    <source>
        <dbReference type="EMBL" id="SDD77416.1"/>
    </source>
</evidence>
<evidence type="ECO:0000256" key="8">
    <source>
        <dbReference type="HAMAP-Rule" id="MF_00181"/>
    </source>
</evidence>
<dbReference type="STRING" id="57664.SAMN05661003_101269"/>
<dbReference type="EC" id="3.4.11.1" evidence="8"/>
<dbReference type="AlphaFoldDB" id="A0A1G6XJQ0"/>
<dbReference type="InterPro" id="IPR000819">
    <property type="entry name" value="Peptidase_M17_C"/>
</dbReference>
<dbReference type="GO" id="GO:0006508">
    <property type="term" value="P:proteolysis"/>
    <property type="evidence" value="ECO:0007669"/>
    <property type="project" value="UniProtKB-KW"/>
</dbReference>
<dbReference type="GO" id="GO:0005737">
    <property type="term" value="C:cytoplasm"/>
    <property type="evidence" value="ECO:0007669"/>
    <property type="project" value="UniProtKB-SubCell"/>
</dbReference>
<dbReference type="GO" id="GO:0070006">
    <property type="term" value="F:metalloaminopeptidase activity"/>
    <property type="evidence" value="ECO:0007669"/>
    <property type="project" value="InterPro"/>
</dbReference>
<dbReference type="SUPFAM" id="SSF52949">
    <property type="entry name" value="Macro domain-like"/>
    <property type="match status" value="1"/>
</dbReference>
<dbReference type="GO" id="GO:0030145">
    <property type="term" value="F:manganese ion binding"/>
    <property type="evidence" value="ECO:0007669"/>
    <property type="project" value="UniProtKB-UniRule"/>
</dbReference>
<dbReference type="Gene3D" id="3.40.630.10">
    <property type="entry name" value="Zn peptidases"/>
    <property type="match status" value="1"/>
</dbReference>
<keyword evidence="7 8" id="KW-0464">Manganese</keyword>
<evidence type="ECO:0000256" key="2">
    <source>
        <dbReference type="ARBA" id="ARBA00000967"/>
    </source>
</evidence>
<feature type="binding site" evidence="8">
    <location>
        <position position="248"/>
    </location>
    <ligand>
        <name>Mn(2+)</name>
        <dbReference type="ChEBI" id="CHEBI:29035"/>
        <label>2</label>
    </ligand>
</feature>
<name>A0A1G6XJQ0_9BACT</name>
<dbReference type="InterPro" id="IPR043472">
    <property type="entry name" value="Macro_dom-like"/>
</dbReference>
<keyword evidence="8" id="KW-0963">Cytoplasm</keyword>
<feature type="domain" description="Cytosol aminopeptidase" evidence="9">
    <location>
        <begin position="328"/>
        <end position="335"/>
    </location>
</feature>
<feature type="binding site" evidence="8">
    <location>
        <position position="271"/>
    </location>
    <ligand>
        <name>Mn(2+)</name>
        <dbReference type="ChEBI" id="CHEBI:29035"/>
        <label>2</label>
    </ligand>
</feature>
<feature type="active site" evidence="8">
    <location>
        <position position="260"/>
    </location>
</feature>
<dbReference type="InterPro" id="IPR023042">
    <property type="entry name" value="Peptidase_M17_leu_NH2_pept"/>
</dbReference>
<comment type="cofactor">
    <cofactor evidence="8">
        <name>Mn(2+)</name>
        <dbReference type="ChEBI" id="CHEBI:29035"/>
    </cofactor>
    <text evidence="8">Binds 2 manganese ions per subunit.</text>
</comment>
<evidence type="ECO:0000256" key="5">
    <source>
        <dbReference type="ARBA" id="ARBA00022670"/>
    </source>
</evidence>
<evidence type="ECO:0000256" key="3">
    <source>
        <dbReference type="ARBA" id="ARBA00009528"/>
    </source>
</evidence>
<feature type="binding site" evidence="8">
    <location>
        <position position="332"/>
    </location>
    <ligand>
        <name>Mn(2+)</name>
        <dbReference type="ChEBI" id="CHEBI:29035"/>
        <label>1</label>
    </ligand>
</feature>
<feature type="binding site" evidence="8">
    <location>
        <position position="253"/>
    </location>
    <ligand>
        <name>Mn(2+)</name>
        <dbReference type="ChEBI" id="CHEBI:29035"/>
        <label>1</label>
    </ligand>
</feature>
<comment type="function">
    <text evidence="8">Presumably involved in the processing and regular turnover of intracellular proteins. Catalyzes the removal of unsubstituted N-terminal amino acids from various peptides.</text>
</comment>
<dbReference type="Pfam" id="PF00883">
    <property type="entry name" value="Peptidase_M17"/>
    <property type="match status" value="1"/>
</dbReference>
<comment type="subcellular location">
    <subcellularLocation>
        <location evidence="8">Cytoplasm</location>
    </subcellularLocation>
</comment>
<dbReference type="NCBIfam" id="NF002074">
    <property type="entry name" value="PRK00913.1-4"/>
    <property type="match status" value="1"/>
</dbReference>
<feature type="binding site" evidence="8">
    <location>
        <position position="253"/>
    </location>
    <ligand>
        <name>Mn(2+)</name>
        <dbReference type="ChEBI" id="CHEBI:29035"/>
        <label>2</label>
    </ligand>
</feature>
<evidence type="ECO:0000256" key="7">
    <source>
        <dbReference type="ARBA" id="ARBA00023211"/>
    </source>
</evidence>
<keyword evidence="5 8" id="KW-0645">Protease</keyword>
<keyword evidence="6 8" id="KW-0378">Hydrolase</keyword>
<reference evidence="11" key="1">
    <citation type="submission" date="2016-10" db="EMBL/GenBank/DDBJ databases">
        <authorList>
            <person name="Varghese N."/>
            <person name="Submissions S."/>
        </authorList>
    </citation>
    <scope>NUCLEOTIDE SEQUENCE [LARGE SCALE GENOMIC DNA]</scope>
    <source>
        <strain evidence="11">DSM 8987</strain>
    </source>
</reference>
<dbReference type="PRINTS" id="PR00481">
    <property type="entry name" value="LAMNOPPTDASE"/>
</dbReference>
<dbReference type="Proteomes" id="UP000243205">
    <property type="component" value="Unassembled WGS sequence"/>
</dbReference>
<evidence type="ECO:0000256" key="4">
    <source>
        <dbReference type="ARBA" id="ARBA00022438"/>
    </source>
</evidence>
<dbReference type="EC" id="3.4.11.10" evidence="8"/>
<feature type="binding site" evidence="8">
    <location>
        <position position="332"/>
    </location>
    <ligand>
        <name>Mn(2+)</name>
        <dbReference type="ChEBI" id="CHEBI:29035"/>
        <label>2</label>
    </ligand>
</feature>
<dbReference type="Gene3D" id="3.40.220.10">
    <property type="entry name" value="Leucine Aminopeptidase, subunit E, domain 1"/>
    <property type="match status" value="1"/>
</dbReference>
<feature type="binding site" evidence="8">
    <location>
        <position position="330"/>
    </location>
    <ligand>
        <name>Mn(2+)</name>
        <dbReference type="ChEBI" id="CHEBI:29035"/>
        <label>1</label>
    </ligand>
</feature>
<keyword evidence="4 8" id="KW-0031">Aminopeptidase</keyword>
<proteinExistence type="inferred from homology"/>
<gene>
    <name evidence="8" type="primary">pepA</name>
    <name evidence="10" type="ORF">SAMN05661003_101269</name>
</gene>
<comment type="catalytic activity">
    <reaction evidence="2 8">
        <text>Release of an N-terminal amino acid, preferentially leucine, but not glutamic or aspartic acids.</text>
        <dbReference type="EC" id="3.4.11.10"/>
    </reaction>
</comment>
<evidence type="ECO:0000256" key="1">
    <source>
        <dbReference type="ARBA" id="ARBA00000135"/>
    </source>
</evidence>
<keyword evidence="11" id="KW-1185">Reference proteome</keyword>
<accession>A0A1G6XJQ0</accession>
<evidence type="ECO:0000256" key="6">
    <source>
        <dbReference type="ARBA" id="ARBA00022801"/>
    </source>
</evidence>
<dbReference type="PROSITE" id="PS00631">
    <property type="entry name" value="CYTOSOL_AP"/>
    <property type="match status" value="1"/>
</dbReference>
<dbReference type="PANTHER" id="PTHR11963">
    <property type="entry name" value="LEUCINE AMINOPEPTIDASE-RELATED"/>
    <property type="match status" value="1"/>
</dbReference>
<comment type="similarity">
    <text evidence="3 8">Belongs to the peptidase M17 family.</text>
</comment>
<sequence length="479" mass="50334">MMDRVEIRCDMPSAGWQLLPLTAEDWSRVATGPALAPLAAAGLFRAEAGEGFVLPAPEGAGGQLLLGLAGTCAADWRRLGAEAAALERSRRLGECWWDGTAVTDEALIAALLDGFLLEGYRFERYRQPAAAAGAVPRLTLVVPPARQADCAALLRQRLLVAQGVTLARDLVNEPGNVKTPQYLAEQAWQLARQTAGVRAMVYGPQELRRQGCGALLAVAQGSAQPPCLIVLEYRGGNAETAPLALVGKAVTFDSGGISLKPSENMEQMKMDMAGGAVALATLITAARLQLPVNLVAVIPAVENMPSGSAQRPGDIVRSLSGQTIEVVNTDAEGRLILADALTFASRLQPRAIIDIATLTGACIIALGHQAAALLGRDETLLAALRQAGERSGERLWPLPLLAEYNEQIKSTVADLKNSGGRPAGTITAAAFLGHFAATPAWAHLDIAGTAWEEKGRPGQPVGATGFGVRLLLDYLQQGC</sequence>
<dbReference type="RefSeq" id="WP_245691277.1">
    <property type="nucleotide sequence ID" value="NZ_FNAQ01000001.1"/>
</dbReference>